<dbReference type="VEuPathDB" id="FungiDB:BCV72DRAFT_258564"/>
<dbReference type="InterPro" id="IPR032675">
    <property type="entry name" value="LRR_dom_sf"/>
</dbReference>
<comment type="subcellular location">
    <subcellularLocation>
        <location evidence="1">Cytoplasm</location>
        <location evidence="1">Cytoskeleton</location>
    </subcellularLocation>
</comment>
<keyword evidence="3" id="KW-0206">Cytoskeleton</keyword>
<dbReference type="Pfam" id="PF13516">
    <property type="entry name" value="LRR_6"/>
    <property type="match status" value="3"/>
</dbReference>
<keyword evidence="2" id="KW-0963">Cytoplasm</keyword>
<evidence type="ECO:0000313" key="5">
    <source>
        <dbReference type="Proteomes" id="UP000242381"/>
    </source>
</evidence>
<organism evidence="4 5">
    <name type="scientific">Rhizopus microsporus</name>
    <dbReference type="NCBI Taxonomy" id="58291"/>
    <lineage>
        <taxon>Eukaryota</taxon>
        <taxon>Fungi</taxon>
        <taxon>Fungi incertae sedis</taxon>
        <taxon>Mucoromycota</taxon>
        <taxon>Mucoromycotina</taxon>
        <taxon>Mucoromycetes</taxon>
        <taxon>Mucorales</taxon>
        <taxon>Mucorineae</taxon>
        <taxon>Rhizopodaceae</taxon>
        <taxon>Rhizopus</taxon>
    </lineage>
</organism>
<dbReference type="AlphaFoldDB" id="A0A0A1NBS0"/>
<dbReference type="Gene3D" id="3.80.10.10">
    <property type="entry name" value="Ribonuclease Inhibitor"/>
    <property type="match status" value="3"/>
</dbReference>
<protein>
    <submittedName>
        <fullName evidence="4">RNI-like protein</fullName>
    </submittedName>
</protein>
<evidence type="ECO:0000313" key="4">
    <source>
        <dbReference type="EMBL" id="ORE13642.1"/>
    </source>
</evidence>
<evidence type="ECO:0000256" key="1">
    <source>
        <dbReference type="ARBA" id="ARBA00004245"/>
    </source>
</evidence>
<proteinExistence type="predicted"/>
<name>A0A0A1NBS0_RHIZD</name>
<accession>A0A0A1NBS0</accession>
<dbReference type="Proteomes" id="UP000242381">
    <property type="component" value="Unassembled WGS sequence"/>
</dbReference>
<dbReference type="SMART" id="SM00368">
    <property type="entry name" value="LRR_RI"/>
    <property type="match status" value="6"/>
</dbReference>
<dbReference type="SUPFAM" id="SSF52047">
    <property type="entry name" value="RNI-like"/>
    <property type="match status" value="1"/>
</dbReference>
<dbReference type="OMA" id="YASGHAM"/>
<evidence type="ECO:0000256" key="3">
    <source>
        <dbReference type="ARBA" id="ARBA00023212"/>
    </source>
</evidence>
<dbReference type="InterPro" id="IPR001611">
    <property type="entry name" value="Leu-rich_rpt"/>
</dbReference>
<reference evidence="4 5" key="1">
    <citation type="journal article" date="2016" name="Proc. Natl. Acad. Sci. U.S.A.">
        <title>Lipid metabolic changes in an early divergent fungus govern the establishment of a mutualistic symbiosis with endobacteria.</title>
        <authorList>
            <person name="Lastovetsky O.A."/>
            <person name="Gaspar M.L."/>
            <person name="Mondo S.J."/>
            <person name="LaButti K.M."/>
            <person name="Sandor L."/>
            <person name="Grigoriev I.V."/>
            <person name="Henry S.A."/>
            <person name="Pawlowska T.E."/>
        </authorList>
    </citation>
    <scope>NUCLEOTIDE SEQUENCE [LARGE SCALE GENOMIC DNA]</scope>
    <source>
        <strain evidence="4 5">ATCC 11559</strain>
    </source>
</reference>
<sequence>MVWGGNDGAVDQWVKQLESNDPKLVSLHILSFRRLSTKDLARIFQAIAHNTVLKELYISGHALDAECMDQLSEALTLNETLETLNLGNSTFGKDPVLFASFCEGLAANEGLIKLDLENKGLLSNADDQYKAVQLLADSLAKNSCLEEINLARNGLDDRAIKALSPVLTKLLRVNLAMNKIGPEGADSLSQVVNNNDSRLEELDLSDNPLLSGAAVLVSALAHNKHIRKLKMVDVVSDMEEEISLPPPAMEQTEGKLTEEDIRKNDPARTIHGNALVIALGQALATNKTLTHVCLDNNNIESSALQLLSRYLSECGIQELKLRQNQIDDEGAALLAKGITNNLRRLELGENAVQAKGFGILLDTNLEYLGLFGNAIGGFGESSESLPALRESGIRHLDIGCNQIVHQDLEAMVDVLLKDGVPKLQLLEMGGNVQDKEIDAWETTLKRLLDEREIDIVWKRQPTQMENAPPPTTNL</sequence>
<gene>
    <name evidence="4" type="ORF">BCV71DRAFT_222105</name>
</gene>
<dbReference type="EMBL" id="KV921521">
    <property type="protein sequence ID" value="ORE13642.1"/>
    <property type="molecule type" value="Genomic_DNA"/>
</dbReference>
<dbReference type="PANTHER" id="PTHR24107">
    <property type="entry name" value="YNEIN REGULATORY COMPLEX SUBUNIT 5"/>
    <property type="match status" value="1"/>
</dbReference>
<dbReference type="InterPro" id="IPR052410">
    <property type="entry name" value="DRC5"/>
</dbReference>
<dbReference type="GO" id="GO:0005856">
    <property type="term" value="C:cytoskeleton"/>
    <property type="evidence" value="ECO:0007669"/>
    <property type="project" value="UniProtKB-SubCell"/>
</dbReference>
<evidence type="ECO:0000256" key="2">
    <source>
        <dbReference type="ARBA" id="ARBA00022490"/>
    </source>
</evidence>